<feature type="compositionally biased region" description="Basic and acidic residues" evidence="2">
    <location>
        <begin position="136"/>
        <end position="147"/>
    </location>
</feature>
<feature type="domain" description="MHD" evidence="3">
    <location>
        <begin position="497"/>
        <end position="745"/>
    </location>
</feature>
<evidence type="ECO:0000313" key="4">
    <source>
        <dbReference type="EMBL" id="TVY39758.1"/>
    </source>
</evidence>
<gene>
    <name evidence="4" type="primary">syp1</name>
    <name evidence="4" type="ORF">LSUB1_G003349</name>
</gene>
<dbReference type="InterPro" id="IPR018808">
    <property type="entry name" value="Muniscin_C"/>
</dbReference>
<dbReference type="GO" id="GO:0032153">
    <property type="term" value="C:cell division site"/>
    <property type="evidence" value="ECO:0007669"/>
    <property type="project" value="TreeGrafter"/>
</dbReference>
<dbReference type="PROSITE" id="PS51072">
    <property type="entry name" value="MHD"/>
    <property type="match status" value="1"/>
</dbReference>
<sequence length="745" mass="81287">MDALSRQEYPSMLERLQPAAAVTKFNERVKRIGKVNTEIADWLLERRKVEEAYVAGLKKLARRPLQEIADVGPSIFDSPWKKIVGSTEEIASSHYTLLQRIEKDVEEPLRAFSTTNREMQAMSTVQGNLSSMAKELQDAQEKADKLSKRGGKASAQKVGQASSKLQTAESQWDSQAPFIFESLQALDERRLNHLRDVLTQFETHQADQVERNRITVEQTLSSLLEIDTAQEIRNWSSQAVAGKPITERKARQLSTSGSIGVPATPSISSMPPPPTPRSTHTTHTSHTDDRSEHSNRPHKESLRSRVGTMVGRRRQSIHGGFGRAPSPSKGGFVPFGRDSPNREGRPSPSPRASSNNLRDSPSHDNRLSSLAESPPLRRPASPTNGTNGFIPETSHISSAVPTANGTSSSALADLSDVQPPPGPPPSHLNEAQKDAEGYTVPGMMNDPISLAESEAHDGNEPQFKLDIRADPIPEQDADAQAALSNVANTLRHVEMHQPGLNSSIIETISASFENGAVKTTKVSGEIALTYNKSTTTDESPFPSASSDITDQYTIDLNTISSRSIPAFTYRVHIDDSNLASQCPLLLKPAWKPQGDKLNLLIEYSLNPACGVSSLTFTNLVLMAIYTGARPTACQTKPTGTHLSARSLVYWRLGDVTLTHEPHKVICRLIGASEPGHVEAKWEVHSEIGEGVGSGISLSRFEAGKGKEREMDVDDPFADEGLASPVGNWIDVPLARRFVSGKYEAR</sequence>
<dbReference type="GO" id="GO:0030139">
    <property type="term" value="C:endocytic vesicle"/>
    <property type="evidence" value="ECO:0007669"/>
    <property type="project" value="TreeGrafter"/>
</dbReference>
<feature type="compositionally biased region" description="Polar residues" evidence="2">
    <location>
        <begin position="394"/>
        <end position="410"/>
    </location>
</feature>
<dbReference type="GO" id="GO:0006897">
    <property type="term" value="P:endocytosis"/>
    <property type="evidence" value="ECO:0007669"/>
    <property type="project" value="UniProtKB-KW"/>
</dbReference>
<name>A0A8H8RQ66_9HELO</name>
<feature type="region of interest" description="Disordered" evidence="2">
    <location>
        <begin position="246"/>
        <end position="431"/>
    </location>
</feature>
<dbReference type="InterPro" id="IPR028565">
    <property type="entry name" value="MHD"/>
</dbReference>
<dbReference type="Proteomes" id="UP000462212">
    <property type="component" value="Unassembled WGS sequence"/>
</dbReference>
<dbReference type="EMBL" id="QGMJ01000212">
    <property type="protein sequence ID" value="TVY39758.1"/>
    <property type="molecule type" value="Genomic_DNA"/>
</dbReference>
<dbReference type="SUPFAM" id="SSF103657">
    <property type="entry name" value="BAR/IMD domain-like"/>
    <property type="match status" value="1"/>
</dbReference>
<dbReference type="FunFam" id="1.20.1270.60:FF:000102">
    <property type="entry name" value="WGS project CABT00000000 data, contig 2.23"/>
    <property type="match status" value="1"/>
</dbReference>
<dbReference type="InterPro" id="IPR027267">
    <property type="entry name" value="AH/BAR_dom_sf"/>
</dbReference>
<dbReference type="PANTHER" id="PTHR23065">
    <property type="entry name" value="PROLINE-SERINE-THREONINE PHOSPHATASE INTERACTING PROTEIN 1"/>
    <property type="match status" value="1"/>
</dbReference>
<feature type="compositionally biased region" description="Basic and acidic residues" evidence="2">
    <location>
        <begin position="285"/>
        <end position="303"/>
    </location>
</feature>
<keyword evidence="1" id="KW-0254">Endocytosis</keyword>
<feature type="region of interest" description="Disordered" evidence="2">
    <location>
        <begin position="136"/>
        <end position="169"/>
    </location>
</feature>
<dbReference type="GO" id="GO:0032185">
    <property type="term" value="P:septin cytoskeleton organization"/>
    <property type="evidence" value="ECO:0007669"/>
    <property type="project" value="TreeGrafter"/>
</dbReference>
<dbReference type="Pfam" id="PF10291">
    <property type="entry name" value="muHD"/>
    <property type="match status" value="2"/>
</dbReference>
<dbReference type="PANTHER" id="PTHR23065:SF54">
    <property type="entry name" value="SUPPRESSOR OF YEAST PROFILIN DELETION"/>
    <property type="match status" value="1"/>
</dbReference>
<feature type="compositionally biased region" description="Polar residues" evidence="2">
    <location>
        <begin position="157"/>
        <end position="169"/>
    </location>
</feature>
<comment type="caution">
    <text evidence="4">The sequence shown here is derived from an EMBL/GenBank/DDBJ whole genome shotgun (WGS) entry which is preliminary data.</text>
</comment>
<accession>A0A8H8RQ66</accession>
<evidence type="ECO:0000256" key="1">
    <source>
        <dbReference type="ARBA" id="ARBA00022583"/>
    </source>
</evidence>
<dbReference type="AlphaFoldDB" id="A0A8H8RQ66"/>
<organism evidence="4 5">
    <name type="scientific">Lachnellula subtilissima</name>
    <dbReference type="NCBI Taxonomy" id="602034"/>
    <lineage>
        <taxon>Eukaryota</taxon>
        <taxon>Fungi</taxon>
        <taxon>Dikarya</taxon>
        <taxon>Ascomycota</taxon>
        <taxon>Pezizomycotina</taxon>
        <taxon>Leotiomycetes</taxon>
        <taxon>Helotiales</taxon>
        <taxon>Lachnaceae</taxon>
        <taxon>Lachnellula</taxon>
    </lineage>
</organism>
<evidence type="ECO:0000256" key="2">
    <source>
        <dbReference type="SAM" id="MobiDB-lite"/>
    </source>
</evidence>
<reference evidence="4 5" key="1">
    <citation type="submission" date="2018-05" db="EMBL/GenBank/DDBJ databases">
        <title>Genome sequencing and assembly of the regulated plant pathogen Lachnellula willkommii and related sister species for the development of diagnostic species identification markers.</title>
        <authorList>
            <person name="Giroux E."/>
            <person name="Bilodeau G."/>
        </authorList>
    </citation>
    <scope>NUCLEOTIDE SEQUENCE [LARGE SCALE GENOMIC DNA]</scope>
    <source>
        <strain evidence="4 5">CBS 197.66</strain>
    </source>
</reference>
<dbReference type="InterPro" id="IPR001060">
    <property type="entry name" value="FCH_dom"/>
</dbReference>
<keyword evidence="5" id="KW-1185">Reference proteome</keyword>
<evidence type="ECO:0000259" key="3">
    <source>
        <dbReference type="PROSITE" id="PS51072"/>
    </source>
</evidence>
<dbReference type="GO" id="GO:0005886">
    <property type="term" value="C:plasma membrane"/>
    <property type="evidence" value="ECO:0007669"/>
    <property type="project" value="TreeGrafter"/>
</dbReference>
<protein>
    <submittedName>
        <fullName evidence="4">Cytoskeletal protein</fullName>
    </submittedName>
</protein>
<dbReference type="OrthoDB" id="331602at2759"/>
<dbReference type="CDD" id="cd07650">
    <property type="entry name" value="F-BAR_Syp1p_like"/>
    <property type="match status" value="1"/>
</dbReference>
<dbReference type="Gene3D" id="1.20.1270.60">
    <property type="entry name" value="Arfaptin homology (AH) domain/BAR domain"/>
    <property type="match status" value="1"/>
</dbReference>
<evidence type="ECO:0000313" key="5">
    <source>
        <dbReference type="Proteomes" id="UP000462212"/>
    </source>
</evidence>
<proteinExistence type="predicted"/>
<dbReference type="Pfam" id="PF00611">
    <property type="entry name" value="FCH"/>
    <property type="match status" value="1"/>
</dbReference>